<dbReference type="CDD" id="cd02440">
    <property type="entry name" value="AdoMet_MTases"/>
    <property type="match status" value="1"/>
</dbReference>
<proteinExistence type="predicted"/>
<dbReference type="Gene3D" id="3.40.50.150">
    <property type="entry name" value="Vaccinia Virus protein VP39"/>
    <property type="match status" value="1"/>
</dbReference>
<comment type="caution">
    <text evidence="2">The sequence shown here is derived from an EMBL/GenBank/DDBJ whole genome shotgun (WGS) entry which is preliminary data.</text>
</comment>
<organism evidence="2 3">
    <name type="scientific">Kouleothrix aurantiaca</name>
    <dbReference type="NCBI Taxonomy" id="186479"/>
    <lineage>
        <taxon>Bacteria</taxon>
        <taxon>Bacillati</taxon>
        <taxon>Chloroflexota</taxon>
        <taxon>Chloroflexia</taxon>
        <taxon>Chloroflexales</taxon>
        <taxon>Roseiflexineae</taxon>
        <taxon>Roseiflexaceae</taxon>
        <taxon>Kouleothrix</taxon>
    </lineage>
</organism>
<dbReference type="SUPFAM" id="SSF53335">
    <property type="entry name" value="S-adenosyl-L-methionine-dependent methyltransferases"/>
    <property type="match status" value="1"/>
</dbReference>
<dbReference type="EMBL" id="LJCR01000022">
    <property type="protein sequence ID" value="KPV54694.1"/>
    <property type="molecule type" value="Genomic_DNA"/>
</dbReference>
<dbReference type="Proteomes" id="UP000050509">
    <property type="component" value="Unassembled WGS sequence"/>
</dbReference>
<dbReference type="PANTHER" id="PTHR42912">
    <property type="entry name" value="METHYLTRANSFERASE"/>
    <property type="match status" value="1"/>
</dbReference>
<dbReference type="GO" id="GO:0008757">
    <property type="term" value="F:S-adenosylmethionine-dependent methyltransferase activity"/>
    <property type="evidence" value="ECO:0007669"/>
    <property type="project" value="InterPro"/>
</dbReference>
<sequence length="221" mass="24395">MQRMTRISPDEGRTRMQNQHNRVIYRIYAPLYDSFMRPFTDAARRRAIALLALQPGERLLIPGVGTGLDLPTLPESIYTIATDLSPAMLRQARAKAAGGDVTFAIMDAQVLGFPDASFDAVLLNLIVSVVPDGAAAFHAAWQVLRPGGRAIIFDKFLPEGAAMSPMRRVAGSVIRRLGTDPNRRLHEVLGPDGMHTIERDEPSLLGGQYRIVLIRKPLMQQ</sequence>
<dbReference type="InterPro" id="IPR029063">
    <property type="entry name" value="SAM-dependent_MTases_sf"/>
</dbReference>
<gene>
    <name evidence="2" type="ORF">SE17_02040</name>
</gene>
<keyword evidence="3" id="KW-1185">Reference proteome</keyword>
<evidence type="ECO:0000259" key="1">
    <source>
        <dbReference type="Pfam" id="PF08241"/>
    </source>
</evidence>
<dbReference type="AlphaFoldDB" id="A0A0P9D6R8"/>
<reference evidence="2 3" key="1">
    <citation type="submission" date="2015-09" db="EMBL/GenBank/DDBJ databases">
        <title>Draft genome sequence of Kouleothrix aurantiaca JCM 19913.</title>
        <authorList>
            <person name="Hemp J."/>
        </authorList>
    </citation>
    <scope>NUCLEOTIDE SEQUENCE [LARGE SCALE GENOMIC DNA]</scope>
    <source>
        <strain evidence="2 3">COM-B</strain>
    </source>
</reference>
<protein>
    <recommendedName>
        <fullName evidence="1">Methyltransferase type 11 domain-containing protein</fullName>
    </recommendedName>
</protein>
<dbReference type="InterPro" id="IPR013216">
    <property type="entry name" value="Methyltransf_11"/>
</dbReference>
<dbReference type="InterPro" id="IPR050508">
    <property type="entry name" value="Methyltransf_Superfamily"/>
</dbReference>
<dbReference type="Pfam" id="PF08241">
    <property type="entry name" value="Methyltransf_11"/>
    <property type="match status" value="1"/>
</dbReference>
<evidence type="ECO:0000313" key="3">
    <source>
        <dbReference type="Proteomes" id="UP000050509"/>
    </source>
</evidence>
<name>A0A0P9D6R8_9CHLR</name>
<feature type="domain" description="Methyltransferase type 11" evidence="1">
    <location>
        <begin position="63"/>
        <end position="152"/>
    </location>
</feature>
<evidence type="ECO:0000313" key="2">
    <source>
        <dbReference type="EMBL" id="KPV54694.1"/>
    </source>
</evidence>
<accession>A0A0P9D6R8</accession>